<dbReference type="Pfam" id="PF12796">
    <property type="entry name" value="Ank_2"/>
    <property type="match status" value="3"/>
</dbReference>
<gene>
    <name evidence="4" type="primary">LOC123134669</name>
</gene>
<name>A0A3B6PQR8_WHEAT</name>
<dbReference type="Gramene" id="TraesWEE_scaffold_036332_01G000100.1">
    <property type="protein sequence ID" value="TraesWEE_scaffold_036332_01G000100.1"/>
    <property type="gene ID" value="TraesWEE_scaffold_036332_01G000100"/>
</dbReference>
<dbReference type="Gramene" id="TraesCS6B02G364200.1">
    <property type="protein sequence ID" value="TraesCS6B02G364200.1"/>
    <property type="gene ID" value="TraesCS6B02G364200"/>
</dbReference>
<dbReference type="InterPro" id="IPR011990">
    <property type="entry name" value="TPR-like_helical_dom_sf"/>
</dbReference>
<sequence length="738" mass="81798">MAAYHGNIAHMKRLAATALDLDGVGIPAAVARTRFLGMNALHAVSGAISMLPPFQYLVEEVNMDVNCPDDMGRTPLEHAVTRGHLSIVRYLLDHGADLHQQCSSRKGTVLHRAAENGRTEIAKYLISRGAQVNMEGDFGTSLALAAGGGYTSTVKILLEHNADPNKAKKHCFLPLCLALNNSSMACVKLLIQAGADVDGFGPCHNPLATSVEKGLTEALKCLLEAGANPNVPDTFGRLPIELAAQYGTREDVEILFNFTSPIPPVVNWSVDGIIRHVQMEIKQLQDDGFVERVLSNLKRQGDEAFKKQDYLNASVYYTQALKVDNFDTEMLKRRSLCWDRISDEENTDDLEKRYKMMFRKWSNVYCRQGAALIFLKDEVTSRAPLLFSRPPPLGSGQISIMSLSTNETSTISGPEYNDASCYHSSDGWLFMVSWMSDVEAKPYLLKPQTGQCIDLPVIPTKCVGPTVFSTISGVPDVVVCFDSKSDYPCLRIKYSHVKEWKAFEYPKKSECGVFKYGAIIGDEVYYIDVMGKVILFRLLEHNWSLLCEDGWGRKGVGRGTQFFLTAERDIVRVHCPPPCYEKFCFSKFDQSQKIWISLTENELENTSWFLSSGVSGQRCFRVRGLDGKKVYLLSPNDEKKAGNRKGANRVLRPLPAIQEGNIYVHDLDSGTTESLLSEPFMTVSQFWIHSECFQSPAAMPRRTVACGSHLDGRPSTASSSTPAEKLDPDAGTGVMLAC</sequence>
<dbReference type="PANTHER" id="PTHR46224:SF25">
    <property type="entry name" value="OS12G0636100 PROTEIN"/>
    <property type="match status" value="1"/>
</dbReference>
<dbReference type="InterPro" id="IPR051616">
    <property type="entry name" value="Cul2-RING_E3_ligase_SR"/>
</dbReference>
<feature type="repeat" description="ANK" evidence="1">
    <location>
        <begin position="137"/>
        <end position="169"/>
    </location>
</feature>
<evidence type="ECO:0000259" key="3">
    <source>
        <dbReference type="Pfam" id="PF03478"/>
    </source>
</evidence>
<dbReference type="PROSITE" id="PS50088">
    <property type="entry name" value="ANK_REPEAT"/>
    <property type="match status" value="3"/>
</dbReference>
<dbReference type="GeneID" id="123134669"/>
<dbReference type="SUPFAM" id="SSF48403">
    <property type="entry name" value="Ankyrin repeat"/>
    <property type="match status" value="1"/>
</dbReference>
<feature type="repeat" description="ANK" evidence="1">
    <location>
        <begin position="105"/>
        <end position="137"/>
    </location>
</feature>
<protein>
    <recommendedName>
        <fullName evidence="3">KIB1-4 beta-propeller domain-containing protein</fullName>
    </recommendedName>
</protein>
<evidence type="ECO:0000256" key="1">
    <source>
        <dbReference type="PROSITE-ProRule" id="PRU00023"/>
    </source>
</evidence>
<dbReference type="PRINTS" id="PR01415">
    <property type="entry name" value="ANKYRIN"/>
</dbReference>
<keyword evidence="1" id="KW-0040">ANK repeat</keyword>
<dbReference type="OrthoDB" id="590877at2759"/>
<dbReference type="InterPro" id="IPR005174">
    <property type="entry name" value="KIB1-4_b-propeller"/>
</dbReference>
<reference evidence="4" key="2">
    <citation type="submission" date="2018-10" db="UniProtKB">
        <authorList>
            <consortium name="EnsemblPlants"/>
        </authorList>
    </citation>
    <scope>IDENTIFICATION</scope>
</reference>
<evidence type="ECO:0000256" key="2">
    <source>
        <dbReference type="SAM" id="MobiDB-lite"/>
    </source>
</evidence>
<dbReference type="STRING" id="4565.A0A3B6PQR8"/>
<dbReference type="PANTHER" id="PTHR46224">
    <property type="entry name" value="ANKYRIN REPEAT FAMILY PROTEIN"/>
    <property type="match status" value="1"/>
</dbReference>
<keyword evidence="5" id="KW-1185">Reference proteome</keyword>
<dbReference type="Gene3D" id="1.25.40.20">
    <property type="entry name" value="Ankyrin repeat-containing domain"/>
    <property type="match status" value="2"/>
</dbReference>
<dbReference type="AlphaFoldDB" id="A0A3B6PQR8"/>
<dbReference type="SMR" id="A0A3B6PQR8"/>
<evidence type="ECO:0000313" key="4">
    <source>
        <dbReference type="EnsemblPlants" id="TraesCS6B02G364200.1"/>
    </source>
</evidence>
<evidence type="ECO:0000313" key="5">
    <source>
        <dbReference type="Proteomes" id="UP000019116"/>
    </source>
</evidence>
<dbReference type="RefSeq" id="XP_044409809.1">
    <property type="nucleotide sequence ID" value="XM_044553874.1"/>
</dbReference>
<dbReference type="InterPro" id="IPR002110">
    <property type="entry name" value="Ankyrin_rpt"/>
</dbReference>
<feature type="repeat" description="ANK" evidence="1">
    <location>
        <begin position="71"/>
        <end position="103"/>
    </location>
</feature>
<dbReference type="Gene3D" id="1.25.40.10">
    <property type="entry name" value="Tetratricopeptide repeat domain"/>
    <property type="match status" value="1"/>
</dbReference>
<feature type="region of interest" description="Disordered" evidence="2">
    <location>
        <begin position="708"/>
        <end position="732"/>
    </location>
</feature>
<proteinExistence type="predicted"/>
<feature type="domain" description="KIB1-4 beta-propeller" evidence="3">
    <location>
        <begin position="401"/>
        <end position="613"/>
    </location>
</feature>
<accession>A0A3B6PQR8</accession>
<dbReference type="InterPro" id="IPR036770">
    <property type="entry name" value="Ankyrin_rpt-contain_sf"/>
</dbReference>
<dbReference type="Proteomes" id="UP000019116">
    <property type="component" value="Chromosome 6B"/>
</dbReference>
<dbReference type="Gramene" id="TraesLAC6B03G03554840.1">
    <property type="protein sequence ID" value="TraesLAC6B03G03554840.1"/>
    <property type="gene ID" value="TraesLAC6B03G03554840"/>
</dbReference>
<dbReference type="EnsemblPlants" id="TraesCS6B02G364200.1">
    <property type="protein sequence ID" value="TraesCS6B02G364200.1"/>
    <property type="gene ID" value="TraesCS6B02G364200"/>
</dbReference>
<organism evidence="4">
    <name type="scientific">Triticum aestivum</name>
    <name type="common">Wheat</name>
    <dbReference type="NCBI Taxonomy" id="4565"/>
    <lineage>
        <taxon>Eukaryota</taxon>
        <taxon>Viridiplantae</taxon>
        <taxon>Streptophyta</taxon>
        <taxon>Embryophyta</taxon>
        <taxon>Tracheophyta</taxon>
        <taxon>Spermatophyta</taxon>
        <taxon>Magnoliopsida</taxon>
        <taxon>Liliopsida</taxon>
        <taxon>Poales</taxon>
        <taxon>Poaceae</taxon>
        <taxon>BOP clade</taxon>
        <taxon>Pooideae</taxon>
        <taxon>Triticodae</taxon>
        <taxon>Triticeae</taxon>
        <taxon>Triticinae</taxon>
        <taxon>Triticum</taxon>
    </lineage>
</organism>
<dbReference type="SMART" id="SM00248">
    <property type="entry name" value="ANK"/>
    <property type="match status" value="5"/>
</dbReference>
<reference evidence="4" key="1">
    <citation type="submission" date="2018-08" db="EMBL/GenBank/DDBJ databases">
        <authorList>
            <person name="Rossello M."/>
        </authorList>
    </citation>
    <scope>NUCLEOTIDE SEQUENCE [LARGE SCALE GENOMIC DNA]</scope>
    <source>
        <strain evidence="4">cv. Chinese Spring</strain>
    </source>
</reference>
<dbReference type="PROSITE" id="PS50297">
    <property type="entry name" value="ANK_REP_REGION"/>
    <property type="match status" value="2"/>
</dbReference>
<dbReference type="SUPFAM" id="SSF48452">
    <property type="entry name" value="TPR-like"/>
    <property type="match status" value="1"/>
</dbReference>
<dbReference type="KEGG" id="taes:123134669"/>
<dbReference type="Pfam" id="PF03478">
    <property type="entry name" value="Beta-prop_KIB1-4"/>
    <property type="match status" value="1"/>
</dbReference>